<dbReference type="SUPFAM" id="SSF109604">
    <property type="entry name" value="HD-domain/PDEase-like"/>
    <property type="match status" value="1"/>
</dbReference>
<evidence type="ECO:0000313" key="2">
    <source>
        <dbReference type="EMBL" id="GCD09168.1"/>
    </source>
</evidence>
<keyword evidence="2" id="KW-0378">Hydrolase</keyword>
<dbReference type="OrthoDB" id="9797344at2"/>
<gene>
    <name evidence="2" type="ORF">Ctaglu_07910</name>
</gene>
<dbReference type="PANTHER" id="PTHR33594">
    <property type="entry name" value="SUPERFAMILY HYDROLASE, PUTATIVE (AFU_ORTHOLOGUE AFUA_1G03035)-RELATED"/>
    <property type="match status" value="1"/>
</dbReference>
<dbReference type="Gene3D" id="1.10.3210.50">
    <property type="match status" value="1"/>
</dbReference>
<comment type="caution">
    <text evidence="2">The sequence shown here is derived from an EMBL/GenBank/DDBJ whole genome shotgun (WGS) entry which is preliminary data.</text>
</comment>
<dbReference type="NCBIfam" id="TIGR00277">
    <property type="entry name" value="HDIG"/>
    <property type="match status" value="1"/>
</dbReference>
<proteinExistence type="predicted"/>
<name>A0A401UHY2_9CLOT</name>
<dbReference type="GO" id="GO:0016787">
    <property type="term" value="F:hydrolase activity"/>
    <property type="evidence" value="ECO:0007669"/>
    <property type="project" value="UniProtKB-KW"/>
</dbReference>
<organism evidence="2 3">
    <name type="scientific">Clostridium tagluense</name>
    <dbReference type="NCBI Taxonomy" id="360422"/>
    <lineage>
        <taxon>Bacteria</taxon>
        <taxon>Bacillati</taxon>
        <taxon>Bacillota</taxon>
        <taxon>Clostridia</taxon>
        <taxon>Eubacteriales</taxon>
        <taxon>Clostridiaceae</taxon>
        <taxon>Clostridium</taxon>
    </lineage>
</organism>
<dbReference type="PANTHER" id="PTHR33594:SF1">
    <property type="entry name" value="HD_PDEASE DOMAIN-CONTAINING PROTEIN"/>
    <property type="match status" value="1"/>
</dbReference>
<dbReference type="CDD" id="cd00077">
    <property type="entry name" value="HDc"/>
    <property type="match status" value="1"/>
</dbReference>
<protein>
    <submittedName>
        <fullName evidence="2">Phosphohydrolase</fullName>
    </submittedName>
</protein>
<evidence type="ECO:0000259" key="1">
    <source>
        <dbReference type="PROSITE" id="PS51831"/>
    </source>
</evidence>
<dbReference type="PROSITE" id="PS51831">
    <property type="entry name" value="HD"/>
    <property type="match status" value="1"/>
</dbReference>
<dbReference type="InterPro" id="IPR003607">
    <property type="entry name" value="HD/PDEase_dom"/>
</dbReference>
<dbReference type="InterPro" id="IPR006674">
    <property type="entry name" value="HD_domain"/>
</dbReference>
<dbReference type="AlphaFoldDB" id="A0A401UHY2"/>
<dbReference type="RefSeq" id="WP_124998305.1">
    <property type="nucleotide sequence ID" value="NZ_BHYK01000003.1"/>
</dbReference>
<reference evidence="2 3" key="1">
    <citation type="submission" date="2018-11" db="EMBL/GenBank/DDBJ databases">
        <title>Genome sequencing and assembly of Clostridium tagluense strain A121.</title>
        <authorList>
            <person name="Murakami T."/>
            <person name="Segawa T."/>
            <person name="Shcherbakova V.A."/>
            <person name="Mori H."/>
            <person name="Yoshimura Y."/>
        </authorList>
    </citation>
    <scope>NUCLEOTIDE SEQUENCE [LARGE SCALE GENOMIC DNA]</scope>
    <source>
        <strain evidence="2 3">A121</strain>
    </source>
</reference>
<dbReference type="EMBL" id="BHYK01000003">
    <property type="protein sequence ID" value="GCD09168.1"/>
    <property type="molecule type" value="Genomic_DNA"/>
</dbReference>
<sequence>MGYFKEIEQEARKILINTRKSHDWEHTLRVYNLCLKIASVEKADLDVLKLSAILHDVGREEEDKVKGEICHAELGAKIAFEILKKYNVDQFMINKVCHCIETHRFKGNKKPESVEAKILFDADKLDAIGAIGLARAFVYSGEIGAKVHNINSKIDETLPYTEEDTAYREYYFKLRKIKDTLFTITGKLMAEERHQFMVEFFERLNKEVEGEV</sequence>
<feature type="domain" description="HD" evidence="1">
    <location>
        <begin position="23"/>
        <end position="128"/>
    </location>
</feature>
<accession>A0A401UHY2</accession>
<keyword evidence="3" id="KW-1185">Reference proteome</keyword>
<dbReference type="SMART" id="SM00471">
    <property type="entry name" value="HDc"/>
    <property type="match status" value="1"/>
</dbReference>
<dbReference type="InterPro" id="IPR006675">
    <property type="entry name" value="HDIG_dom"/>
</dbReference>
<dbReference type="Pfam" id="PF01966">
    <property type="entry name" value="HD"/>
    <property type="match status" value="1"/>
</dbReference>
<dbReference type="Proteomes" id="UP000287872">
    <property type="component" value="Unassembled WGS sequence"/>
</dbReference>
<evidence type="ECO:0000313" key="3">
    <source>
        <dbReference type="Proteomes" id="UP000287872"/>
    </source>
</evidence>